<protein>
    <submittedName>
        <fullName evidence="1">Uncharacterized protein</fullName>
    </submittedName>
</protein>
<keyword evidence="2" id="KW-1185">Reference proteome</keyword>
<dbReference type="EMBL" id="RCHU02000012">
    <property type="protein sequence ID" value="KAL3575629.1"/>
    <property type="molecule type" value="Genomic_DNA"/>
</dbReference>
<dbReference type="Proteomes" id="UP000309997">
    <property type="component" value="Unassembled WGS sequence"/>
</dbReference>
<sequence length="140" mass="15420">MSNDSNKYQVSEGVNPSPPTSCPPKPEVWSPDQRQYPSVEEKACWLPVPMQGYYEAGPYVAPPPVSDPMKFGPQHHQQPPPPPPPERTSQRDDEFCTGCLVVGQRLHGVSSRFSGRSRHSCFSGSSPSPVQGYYEAGSKF</sequence>
<name>A0ACC4BB27_POPAL</name>
<gene>
    <name evidence="1" type="ORF">D5086_023730</name>
</gene>
<proteinExistence type="predicted"/>
<evidence type="ECO:0000313" key="2">
    <source>
        <dbReference type="Proteomes" id="UP000309997"/>
    </source>
</evidence>
<evidence type="ECO:0000313" key="1">
    <source>
        <dbReference type="EMBL" id="KAL3575629.1"/>
    </source>
</evidence>
<organism evidence="1 2">
    <name type="scientific">Populus alba</name>
    <name type="common">White poplar</name>
    <dbReference type="NCBI Taxonomy" id="43335"/>
    <lineage>
        <taxon>Eukaryota</taxon>
        <taxon>Viridiplantae</taxon>
        <taxon>Streptophyta</taxon>
        <taxon>Embryophyta</taxon>
        <taxon>Tracheophyta</taxon>
        <taxon>Spermatophyta</taxon>
        <taxon>Magnoliopsida</taxon>
        <taxon>eudicotyledons</taxon>
        <taxon>Gunneridae</taxon>
        <taxon>Pentapetalae</taxon>
        <taxon>rosids</taxon>
        <taxon>fabids</taxon>
        <taxon>Malpighiales</taxon>
        <taxon>Salicaceae</taxon>
        <taxon>Saliceae</taxon>
        <taxon>Populus</taxon>
    </lineage>
</organism>
<accession>A0ACC4BB27</accession>
<comment type="caution">
    <text evidence="1">The sequence shown here is derived from an EMBL/GenBank/DDBJ whole genome shotgun (WGS) entry which is preliminary data.</text>
</comment>
<reference evidence="1 2" key="1">
    <citation type="journal article" date="2024" name="Plant Biotechnol. J.">
        <title>Genome and CRISPR/Cas9 system of a widespread forest tree (Populus alba) in the world.</title>
        <authorList>
            <person name="Liu Y.J."/>
            <person name="Jiang P.F."/>
            <person name="Han X.M."/>
            <person name="Li X.Y."/>
            <person name="Wang H.M."/>
            <person name="Wang Y.J."/>
            <person name="Wang X.X."/>
            <person name="Zeng Q.Y."/>
        </authorList>
    </citation>
    <scope>NUCLEOTIDE SEQUENCE [LARGE SCALE GENOMIC DNA]</scope>
    <source>
        <strain evidence="2">cv. PAL-ZL1</strain>
    </source>
</reference>